<gene>
    <name evidence="4" type="ORF">GCM10009733_059320</name>
</gene>
<dbReference type="Gene3D" id="1.10.10.800">
    <property type="match status" value="1"/>
</dbReference>
<comment type="caution">
    <text evidence="4">The sequence shown here is derived from an EMBL/GenBank/DDBJ whole genome shotgun (WGS) entry which is preliminary data.</text>
</comment>
<evidence type="ECO:0000259" key="3">
    <source>
        <dbReference type="Pfam" id="PF02129"/>
    </source>
</evidence>
<comment type="similarity">
    <text evidence="1">Belongs to the AB hydrolase superfamily.</text>
</comment>
<dbReference type="InterPro" id="IPR029058">
    <property type="entry name" value="AB_hydrolase_fold"/>
</dbReference>
<protein>
    <submittedName>
        <fullName evidence="4">Alpha/beta fold hydrolase</fullName>
    </submittedName>
</protein>
<organism evidence="4 5">
    <name type="scientific">Nonomuraea maheshkhaliensis</name>
    <dbReference type="NCBI Taxonomy" id="419590"/>
    <lineage>
        <taxon>Bacteria</taxon>
        <taxon>Bacillati</taxon>
        <taxon>Actinomycetota</taxon>
        <taxon>Actinomycetes</taxon>
        <taxon>Streptosporangiales</taxon>
        <taxon>Streptosporangiaceae</taxon>
        <taxon>Nonomuraea</taxon>
    </lineage>
</organism>
<feature type="domain" description="Xaa-Pro dipeptidyl-peptidase-like" evidence="3">
    <location>
        <begin position="13"/>
        <end position="144"/>
    </location>
</feature>
<dbReference type="PANTHER" id="PTHR22946:SF9">
    <property type="entry name" value="POLYKETIDE TRANSFERASE AF380"/>
    <property type="match status" value="1"/>
</dbReference>
<sequence>MSPRKEVFFDSGGVRCAADLYWPDHAQGPVPCVVMGHGASGTKRLALPAYAAKFTACGMAVLAFDYRGWGASEGRPRQVIDTGAQREDYRAAIRYARAQPGIDPDRVALWGTSYSGGHVLDVAADDPRVAAVVSQVPFIDARQRGRLRRALTPEKVVRLLRFTIAAIRDTGRARRGRPPLLVPVVADPWRLAVFTDAAARAALLGSGGEATGWRNAIAPRAMFTLPRYRAGTADRLTMPVLMCLAEHDTEGSSEFADRLAARMADATVLRYPLGHFDVYLAPHFGPISDAQARFLQQALRPSHLARSTGSSGD</sequence>
<dbReference type="Proteomes" id="UP001500064">
    <property type="component" value="Unassembled WGS sequence"/>
</dbReference>
<dbReference type="InterPro" id="IPR050261">
    <property type="entry name" value="FrsA_esterase"/>
</dbReference>
<evidence type="ECO:0000256" key="2">
    <source>
        <dbReference type="ARBA" id="ARBA00022801"/>
    </source>
</evidence>
<dbReference type="RefSeq" id="WP_346109805.1">
    <property type="nucleotide sequence ID" value="NZ_BAAAMU010000050.1"/>
</dbReference>
<dbReference type="EMBL" id="BAAAMU010000050">
    <property type="protein sequence ID" value="GAA1654138.1"/>
    <property type="molecule type" value="Genomic_DNA"/>
</dbReference>
<keyword evidence="2 4" id="KW-0378">Hydrolase</keyword>
<dbReference type="Pfam" id="PF02129">
    <property type="entry name" value="Peptidase_S15"/>
    <property type="match status" value="1"/>
</dbReference>
<evidence type="ECO:0000256" key="1">
    <source>
        <dbReference type="ARBA" id="ARBA00008645"/>
    </source>
</evidence>
<dbReference type="InterPro" id="IPR000383">
    <property type="entry name" value="Xaa-Pro-like_dom"/>
</dbReference>
<reference evidence="5" key="1">
    <citation type="journal article" date="2019" name="Int. J. Syst. Evol. Microbiol.">
        <title>The Global Catalogue of Microorganisms (GCM) 10K type strain sequencing project: providing services to taxonomists for standard genome sequencing and annotation.</title>
        <authorList>
            <consortium name="The Broad Institute Genomics Platform"/>
            <consortium name="The Broad Institute Genome Sequencing Center for Infectious Disease"/>
            <person name="Wu L."/>
            <person name="Ma J."/>
        </authorList>
    </citation>
    <scope>NUCLEOTIDE SEQUENCE [LARGE SCALE GENOMIC DNA]</scope>
    <source>
        <strain evidence="5">JCM 13929</strain>
    </source>
</reference>
<name>A0ABP4RJS2_9ACTN</name>
<keyword evidence="5" id="KW-1185">Reference proteome</keyword>
<dbReference type="SUPFAM" id="SSF53474">
    <property type="entry name" value="alpha/beta-Hydrolases"/>
    <property type="match status" value="1"/>
</dbReference>
<dbReference type="GO" id="GO:0016787">
    <property type="term" value="F:hydrolase activity"/>
    <property type="evidence" value="ECO:0007669"/>
    <property type="project" value="UniProtKB-KW"/>
</dbReference>
<proteinExistence type="inferred from homology"/>
<evidence type="ECO:0000313" key="5">
    <source>
        <dbReference type="Proteomes" id="UP001500064"/>
    </source>
</evidence>
<dbReference type="Gene3D" id="3.40.50.1820">
    <property type="entry name" value="alpha/beta hydrolase"/>
    <property type="match status" value="1"/>
</dbReference>
<evidence type="ECO:0000313" key="4">
    <source>
        <dbReference type="EMBL" id="GAA1654138.1"/>
    </source>
</evidence>
<accession>A0ABP4RJS2</accession>
<dbReference type="PANTHER" id="PTHR22946">
    <property type="entry name" value="DIENELACTONE HYDROLASE DOMAIN-CONTAINING PROTEIN-RELATED"/>
    <property type="match status" value="1"/>
</dbReference>